<dbReference type="WormBase" id="Y105C5B.1">
    <property type="protein sequence ID" value="CE50112"/>
    <property type="gene ID" value="WBGene00013645"/>
</dbReference>
<dbReference type="EMBL" id="BX284604">
    <property type="protein sequence ID" value="CAB60310.4"/>
    <property type="molecule type" value="Genomic_DNA"/>
</dbReference>
<feature type="transmembrane region" description="Helical" evidence="1">
    <location>
        <begin position="266"/>
        <end position="287"/>
    </location>
</feature>
<dbReference type="KEGG" id="cel:CELE_Y105C5B.1"/>
<sequence>MLMDGLVWNGNREVSAGRLDTLNTFFLNALELILLIIHVSNNIFFILLFIYKRPRKPENPGGSENVHAPIFRELYNLSFLCVIFDDICLFTSILGNEKNEASGFIFLIMMLVESSLGSFLLSCIVLLSLLAFLQRFLIIYIPTFKWILAGNSLKRAMILLHTVMIHYCWVSTRCDAVHNNRHYCRNEEYENQFFVYNLVFLFFTFITGAFYYHLFKIMKNMENIAARSALLNQFIPVFFVQLIYVLFFVISMLISRMYTNSGINKLFDHVTISLTTIFPIIISISYIKTRFDFKTVILSVFRANRSEVSPT</sequence>
<evidence type="ECO:0000313" key="4">
    <source>
        <dbReference type="WormBase" id="Y105C5B.1"/>
    </source>
</evidence>
<dbReference type="Proteomes" id="UP000001940">
    <property type="component" value="Chromosome IV"/>
</dbReference>
<evidence type="ECO:0000256" key="1">
    <source>
        <dbReference type="SAM" id="Phobius"/>
    </source>
</evidence>
<dbReference type="CTD" id="178444"/>
<name>Q9U318_CAEEL</name>
<evidence type="ECO:0000313" key="2">
    <source>
        <dbReference type="EMBL" id="CAB60310.4"/>
    </source>
</evidence>
<feature type="transmembrane region" description="Helical" evidence="1">
    <location>
        <begin position="101"/>
        <end position="132"/>
    </location>
</feature>
<reference evidence="2 3" key="1">
    <citation type="journal article" date="1998" name="Science">
        <title>Genome sequence of the nematode C. elegans: a platform for investigating biology.</title>
        <authorList>
            <consortium name="The C. elegans sequencing consortium"/>
            <person name="Sulson J.E."/>
            <person name="Waterston R."/>
        </authorList>
    </citation>
    <scope>NUCLEOTIDE SEQUENCE [LARGE SCALE GENOMIC DNA]</scope>
    <source>
        <strain evidence="2 3">Bristol N2</strain>
    </source>
</reference>
<dbReference type="AlphaFoldDB" id="Q9U318"/>
<dbReference type="FunCoup" id="Q9U318">
    <property type="interactions" value="1"/>
</dbReference>
<keyword evidence="2" id="KW-0675">Receptor</keyword>
<keyword evidence="1" id="KW-0472">Membrane</keyword>
<evidence type="ECO:0000313" key="3">
    <source>
        <dbReference type="Proteomes" id="UP000001940"/>
    </source>
</evidence>
<gene>
    <name evidence="2" type="ORF">CELE_Y105C5B.1</name>
    <name evidence="2 4" type="ORF">Y105C5B.1</name>
</gene>
<accession>Q9U318</accession>
<keyword evidence="3" id="KW-1185">Reference proteome</keyword>
<dbReference type="UCSC" id="Y105C5B.1">
    <property type="organism name" value="c. elegans"/>
</dbReference>
<feature type="transmembrane region" description="Helical" evidence="1">
    <location>
        <begin position="25"/>
        <end position="51"/>
    </location>
</feature>
<dbReference type="OMA" id="HAPIFRE"/>
<dbReference type="RefSeq" id="NP_502890.4">
    <property type="nucleotide sequence ID" value="NM_070489.4"/>
</dbReference>
<keyword evidence="1" id="KW-0812">Transmembrane</keyword>
<dbReference type="HOGENOM" id="CLU_077773_0_0_1"/>
<proteinExistence type="predicted"/>
<feature type="transmembrane region" description="Helical" evidence="1">
    <location>
        <begin position="234"/>
        <end position="254"/>
    </location>
</feature>
<dbReference type="PaxDb" id="6239-Y105C5B.1"/>
<dbReference type="GeneID" id="178444"/>
<protein>
    <submittedName>
        <fullName evidence="2">Serpentine Receptor, class Z</fullName>
    </submittedName>
</protein>
<dbReference type="InParanoid" id="Q9U318"/>
<dbReference type="SMR" id="Q9U318"/>
<dbReference type="AGR" id="WB:WBGene00013645"/>
<organism evidence="2 3">
    <name type="scientific">Caenorhabditis elegans</name>
    <dbReference type="NCBI Taxonomy" id="6239"/>
    <lineage>
        <taxon>Eukaryota</taxon>
        <taxon>Metazoa</taxon>
        <taxon>Ecdysozoa</taxon>
        <taxon>Nematoda</taxon>
        <taxon>Chromadorea</taxon>
        <taxon>Rhabditida</taxon>
        <taxon>Rhabditina</taxon>
        <taxon>Rhabditomorpha</taxon>
        <taxon>Rhabditoidea</taxon>
        <taxon>Rhabditidae</taxon>
        <taxon>Peloderinae</taxon>
        <taxon>Caenorhabditis</taxon>
    </lineage>
</organism>
<keyword evidence="1" id="KW-1133">Transmembrane helix</keyword>
<feature type="transmembrane region" description="Helical" evidence="1">
    <location>
        <begin position="192"/>
        <end position="214"/>
    </location>
</feature>